<sequence>MQVVITKSGVMDLIDVGMEPAIDEFMYELEIPPITLDFSLGIGKGKITLDNFDIESFTFFDDDETVISFINNKGVSAILQGAGFVVSADYEIKLTTYPYTDYSGGVRITLQGISADGALSMDVKTDTSDLSCCPTDLTDPDGDDTCQSCGYIDYPQLDSLKLEMPYFEIEFLGDVNPILEAMVNFLSSTLIPWFVEYFSQISVYYINKDLENGTGSAHFHFTNSDMYFVEDGCPGIIISDNYISMPYYVGFSKLVDNSYKDPNTHLDPFMAEGDLSWYPTFPEVLTNTDFTCFLAPILLHSSWYLQLVENRSHWYKNGSFTGTKNKLECVSGRDGCTSSTMGLSDLSSIFESSTYASLGLTEISDCDGCDLEIDWGFADPDLDPVFPEAPTVNVDGLTMIYPDLIVRVRGVDPDSGDNIFTKEFVTTLEFKGLYISDHVYINFIQGFEAVTSIAYNSSISDSDSDLDSWGEIIALTTAVYLQPFFSNYFSFNWAWYHIVPLQYMTSCLMKEEEFYYSEDGWIALSANVDTCLCNRYYWIDDSARGDNGMFTCIPSGI</sequence>
<dbReference type="EMBL" id="BQXS01010041">
    <property type="protein sequence ID" value="GKT32722.1"/>
    <property type="molecule type" value="Genomic_DNA"/>
</dbReference>
<gene>
    <name evidence="1" type="ORF">ADUPG1_006804</name>
</gene>
<keyword evidence="2" id="KW-1185">Reference proteome</keyword>
<organism evidence="1 2">
    <name type="scientific">Aduncisulcus paluster</name>
    <dbReference type="NCBI Taxonomy" id="2918883"/>
    <lineage>
        <taxon>Eukaryota</taxon>
        <taxon>Metamonada</taxon>
        <taxon>Carpediemonas-like organisms</taxon>
        <taxon>Aduncisulcus</taxon>
    </lineage>
</organism>
<protein>
    <submittedName>
        <fullName evidence="1">Uncharacterized protein</fullName>
    </submittedName>
</protein>
<reference evidence="1" key="1">
    <citation type="submission" date="2022-03" db="EMBL/GenBank/DDBJ databases">
        <title>Draft genome sequence of Aduncisulcus paluster, a free-living microaerophilic Fornicata.</title>
        <authorList>
            <person name="Yuyama I."/>
            <person name="Kume K."/>
            <person name="Tamura T."/>
            <person name="Inagaki Y."/>
            <person name="Hashimoto T."/>
        </authorList>
    </citation>
    <scope>NUCLEOTIDE SEQUENCE</scope>
    <source>
        <strain evidence="1">NY0171</strain>
    </source>
</reference>
<name>A0ABQ5KJN8_9EUKA</name>
<evidence type="ECO:0000313" key="2">
    <source>
        <dbReference type="Proteomes" id="UP001057375"/>
    </source>
</evidence>
<dbReference type="Proteomes" id="UP001057375">
    <property type="component" value="Unassembled WGS sequence"/>
</dbReference>
<accession>A0ABQ5KJN8</accession>
<dbReference type="SUPFAM" id="SSF55394">
    <property type="entry name" value="Bactericidal permeability-increasing protein, BPI"/>
    <property type="match status" value="1"/>
</dbReference>
<proteinExistence type="predicted"/>
<dbReference type="Gene3D" id="3.15.10.10">
    <property type="entry name" value="Bactericidal permeability-increasing protein, domain 1"/>
    <property type="match status" value="1"/>
</dbReference>
<comment type="caution">
    <text evidence="1">The sequence shown here is derived from an EMBL/GenBank/DDBJ whole genome shotgun (WGS) entry which is preliminary data.</text>
</comment>
<evidence type="ECO:0000313" key="1">
    <source>
        <dbReference type="EMBL" id="GKT32722.1"/>
    </source>
</evidence>
<dbReference type="InterPro" id="IPR017943">
    <property type="entry name" value="Bactericidal_perm-incr_a/b_dom"/>
</dbReference>